<dbReference type="GO" id="GO:0008237">
    <property type="term" value="F:metallopeptidase activity"/>
    <property type="evidence" value="ECO:0007669"/>
    <property type="project" value="UniProtKB-KW"/>
</dbReference>
<dbReference type="GO" id="GO:0046872">
    <property type="term" value="F:metal ion binding"/>
    <property type="evidence" value="ECO:0007669"/>
    <property type="project" value="UniProtKB-KW"/>
</dbReference>
<organism evidence="8 9">
    <name type="scientific">Novosphingobium silvae</name>
    <dbReference type="NCBI Taxonomy" id="2692619"/>
    <lineage>
        <taxon>Bacteria</taxon>
        <taxon>Pseudomonadati</taxon>
        <taxon>Pseudomonadota</taxon>
        <taxon>Alphaproteobacteria</taxon>
        <taxon>Sphingomonadales</taxon>
        <taxon>Sphingomonadaceae</taxon>
        <taxon>Novosphingobium</taxon>
    </lineage>
</organism>
<dbReference type="InterPro" id="IPR001405">
    <property type="entry name" value="UPF0758"/>
</dbReference>
<keyword evidence="9" id="KW-1185">Reference proteome</keyword>
<evidence type="ECO:0000256" key="4">
    <source>
        <dbReference type="ARBA" id="ARBA00022833"/>
    </source>
</evidence>
<evidence type="ECO:0000313" key="9">
    <source>
        <dbReference type="Proteomes" id="UP000465810"/>
    </source>
</evidence>
<dbReference type="CDD" id="cd08071">
    <property type="entry name" value="MPN_DUF2466"/>
    <property type="match status" value="1"/>
</dbReference>
<dbReference type="Gene3D" id="1.10.150.20">
    <property type="entry name" value="5' to 3' exonuclease, C-terminal subdomain"/>
    <property type="match status" value="1"/>
</dbReference>
<comment type="caution">
    <text evidence="8">The sequence shown here is derived from an EMBL/GenBank/DDBJ whole genome shotgun (WGS) entry which is preliminary data.</text>
</comment>
<evidence type="ECO:0000256" key="5">
    <source>
        <dbReference type="ARBA" id="ARBA00023049"/>
    </source>
</evidence>
<keyword evidence="5" id="KW-0482">Metalloprotease</keyword>
<dbReference type="SUPFAM" id="SSF102712">
    <property type="entry name" value="JAB1/MPN domain"/>
    <property type="match status" value="1"/>
</dbReference>
<dbReference type="PROSITE" id="PS01302">
    <property type="entry name" value="UPF0758"/>
    <property type="match status" value="1"/>
</dbReference>
<dbReference type="InterPro" id="IPR010994">
    <property type="entry name" value="RuvA_2-like"/>
</dbReference>
<dbReference type="Proteomes" id="UP000465810">
    <property type="component" value="Unassembled WGS sequence"/>
</dbReference>
<dbReference type="PANTHER" id="PTHR30471:SF3">
    <property type="entry name" value="UPF0758 PROTEIN YEES-RELATED"/>
    <property type="match status" value="1"/>
</dbReference>
<evidence type="ECO:0000256" key="1">
    <source>
        <dbReference type="ARBA" id="ARBA00022670"/>
    </source>
</evidence>
<feature type="domain" description="MPN" evidence="7">
    <location>
        <begin position="133"/>
        <end position="255"/>
    </location>
</feature>
<evidence type="ECO:0000256" key="3">
    <source>
        <dbReference type="ARBA" id="ARBA00022801"/>
    </source>
</evidence>
<dbReference type="InterPro" id="IPR037518">
    <property type="entry name" value="MPN"/>
</dbReference>
<dbReference type="Gene3D" id="3.40.140.10">
    <property type="entry name" value="Cytidine Deaminase, domain 2"/>
    <property type="match status" value="1"/>
</dbReference>
<dbReference type="Pfam" id="PF20582">
    <property type="entry name" value="UPF0758_N"/>
    <property type="match status" value="1"/>
</dbReference>
<reference evidence="8 9" key="1">
    <citation type="submission" date="2019-12" db="EMBL/GenBank/DDBJ databases">
        <authorList>
            <person name="Feng G."/>
            <person name="Zhu H."/>
        </authorList>
    </citation>
    <scope>NUCLEOTIDE SEQUENCE [LARGE SCALE GENOMIC DNA]</scope>
    <source>
        <strain evidence="8 9">FGD1</strain>
    </source>
</reference>
<evidence type="ECO:0000313" key="8">
    <source>
        <dbReference type="EMBL" id="MYL98280.1"/>
    </source>
</evidence>
<keyword evidence="1" id="KW-0645">Protease</keyword>
<dbReference type="NCBIfam" id="TIGR00608">
    <property type="entry name" value="radc"/>
    <property type="match status" value="1"/>
</dbReference>
<evidence type="ECO:0000259" key="7">
    <source>
        <dbReference type="PROSITE" id="PS50249"/>
    </source>
</evidence>
<dbReference type="PANTHER" id="PTHR30471">
    <property type="entry name" value="DNA REPAIR PROTEIN RADC"/>
    <property type="match status" value="1"/>
</dbReference>
<gene>
    <name evidence="8" type="primary">radC</name>
    <name evidence="8" type="ORF">GR702_10935</name>
</gene>
<dbReference type="InterPro" id="IPR046778">
    <property type="entry name" value="UPF0758_N"/>
</dbReference>
<evidence type="ECO:0000256" key="2">
    <source>
        <dbReference type="ARBA" id="ARBA00022723"/>
    </source>
</evidence>
<proteinExistence type="inferred from homology"/>
<comment type="similarity">
    <text evidence="6">Belongs to the UPF0758 family.</text>
</comment>
<dbReference type="InterPro" id="IPR025657">
    <property type="entry name" value="RadC_JAB"/>
</dbReference>
<keyword evidence="3" id="KW-0378">Hydrolase</keyword>
<dbReference type="GO" id="GO:0006508">
    <property type="term" value="P:proteolysis"/>
    <property type="evidence" value="ECO:0007669"/>
    <property type="project" value="UniProtKB-KW"/>
</dbReference>
<dbReference type="PROSITE" id="PS50249">
    <property type="entry name" value="MPN"/>
    <property type="match status" value="1"/>
</dbReference>
<keyword evidence="2" id="KW-0479">Metal-binding</keyword>
<name>A0A7X4GGP5_9SPHN</name>
<dbReference type="InterPro" id="IPR020891">
    <property type="entry name" value="UPF0758_CS"/>
</dbReference>
<evidence type="ECO:0000256" key="6">
    <source>
        <dbReference type="RuleBase" id="RU003797"/>
    </source>
</evidence>
<protein>
    <submittedName>
        <fullName evidence="8">DNA repair protein RadC</fullName>
    </submittedName>
</protein>
<dbReference type="Pfam" id="PF04002">
    <property type="entry name" value="RadC"/>
    <property type="match status" value="1"/>
</dbReference>
<dbReference type="NCBIfam" id="NF000642">
    <property type="entry name" value="PRK00024.1"/>
    <property type="match status" value="1"/>
</dbReference>
<dbReference type="SUPFAM" id="SSF47781">
    <property type="entry name" value="RuvA domain 2-like"/>
    <property type="match status" value="1"/>
</dbReference>
<accession>A0A7X4GGP5</accession>
<dbReference type="EMBL" id="WVTD01000007">
    <property type="protein sequence ID" value="MYL98280.1"/>
    <property type="molecule type" value="Genomic_DNA"/>
</dbReference>
<sequence>MPDQPPLFDDAPALLPAASAAADPRADVQHGAIHDASGHRTRLRKRLLDGGAEALADHEVVELLLMQAVPRRDMKPLARSLLQRFGSLADVLQADPRTLCAHPGMGEATAAALRVVTIAATRMARQKVREAPVIGSWQALIDYLTIDMAHLTVERVRVLYLNTRNMLILDDLVGEGSIDEAAIHPREVIRRALDLGAVALILVHNHPSGSPQPSRADIEITNRIAEAGRLLGVSVHDHIVIGREGHVSLRAKGLI</sequence>
<keyword evidence="4" id="KW-0862">Zinc</keyword>
<dbReference type="AlphaFoldDB" id="A0A7X4GGP5"/>
<dbReference type="RefSeq" id="WP_160986072.1">
    <property type="nucleotide sequence ID" value="NZ_WVTD01000007.1"/>
</dbReference>